<keyword evidence="3" id="KW-1185">Reference proteome</keyword>
<feature type="compositionally biased region" description="Basic and acidic residues" evidence="1">
    <location>
        <begin position="13"/>
        <end position="29"/>
    </location>
</feature>
<reference evidence="3" key="1">
    <citation type="journal article" date="2019" name="Int. J. Syst. Evol. Microbiol.">
        <title>The Global Catalogue of Microorganisms (GCM) 10K type strain sequencing project: providing services to taxonomists for standard genome sequencing and annotation.</title>
        <authorList>
            <consortium name="The Broad Institute Genomics Platform"/>
            <consortium name="The Broad Institute Genome Sequencing Center for Infectious Disease"/>
            <person name="Wu L."/>
            <person name="Ma J."/>
        </authorList>
    </citation>
    <scope>NUCLEOTIDE SEQUENCE [LARGE SCALE GENOMIC DNA]</scope>
    <source>
        <strain evidence="3">CGMCC 4.7455</strain>
    </source>
</reference>
<protein>
    <submittedName>
        <fullName evidence="2">Uncharacterized protein</fullName>
    </submittedName>
</protein>
<sequence>MIEYQLYRQSAGELRREAERERLAREAAAARRRRRRTERTGADGGRRRGGADGGRGRWTRAA</sequence>
<proteinExistence type="predicted"/>
<dbReference type="EMBL" id="JBHUFU010000005">
    <property type="protein sequence ID" value="MFD1830265.1"/>
    <property type="molecule type" value="Genomic_DNA"/>
</dbReference>
<evidence type="ECO:0000313" key="2">
    <source>
        <dbReference type="EMBL" id="MFD1830265.1"/>
    </source>
</evidence>
<evidence type="ECO:0000256" key="1">
    <source>
        <dbReference type="SAM" id="MobiDB-lite"/>
    </source>
</evidence>
<name>A0ABW4PJB3_9ACTN</name>
<accession>A0ABW4PJB3</accession>
<dbReference type="RefSeq" id="WP_380899225.1">
    <property type="nucleotide sequence ID" value="NZ_JBHUFU010000005.1"/>
</dbReference>
<dbReference type="Proteomes" id="UP001597365">
    <property type="component" value="Unassembled WGS sequence"/>
</dbReference>
<evidence type="ECO:0000313" key="3">
    <source>
        <dbReference type="Proteomes" id="UP001597365"/>
    </source>
</evidence>
<comment type="caution">
    <text evidence="2">The sequence shown here is derived from an EMBL/GenBank/DDBJ whole genome shotgun (WGS) entry which is preliminary data.</text>
</comment>
<feature type="region of interest" description="Disordered" evidence="1">
    <location>
        <begin position="9"/>
        <end position="62"/>
    </location>
</feature>
<feature type="compositionally biased region" description="Basic and acidic residues" evidence="1">
    <location>
        <begin position="38"/>
        <end position="50"/>
    </location>
</feature>
<gene>
    <name evidence="2" type="ORF">ACFSJS_11365</name>
</gene>
<organism evidence="2 3">
    <name type="scientific">Streptomyces desertarenae</name>
    <dbReference type="NCBI Taxonomy" id="2666184"/>
    <lineage>
        <taxon>Bacteria</taxon>
        <taxon>Bacillati</taxon>
        <taxon>Actinomycetota</taxon>
        <taxon>Actinomycetes</taxon>
        <taxon>Kitasatosporales</taxon>
        <taxon>Streptomycetaceae</taxon>
        <taxon>Streptomyces</taxon>
    </lineage>
</organism>